<organism evidence="3 4">
    <name type="scientific">Laccaria amethystina LaAM-08-1</name>
    <dbReference type="NCBI Taxonomy" id="1095629"/>
    <lineage>
        <taxon>Eukaryota</taxon>
        <taxon>Fungi</taxon>
        <taxon>Dikarya</taxon>
        <taxon>Basidiomycota</taxon>
        <taxon>Agaricomycotina</taxon>
        <taxon>Agaricomycetes</taxon>
        <taxon>Agaricomycetidae</taxon>
        <taxon>Agaricales</taxon>
        <taxon>Agaricineae</taxon>
        <taxon>Hydnangiaceae</taxon>
        <taxon>Laccaria</taxon>
    </lineage>
</organism>
<reference evidence="3 4" key="1">
    <citation type="submission" date="2014-04" db="EMBL/GenBank/DDBJ databases">
        <authorList>
            <consortium name="DOE Joint Genome Institute"/>
            <person name="Kuo A."/>
            <person name="Kohler A."/>
            <person name="Nagy L.G."/>
            <person name="Floudas D."/>
            <person name="Copeland A."/>
            <person name="Barry K.W."/>
            <person name="Cichocki N."/>
            <person name="Veneault-Fourrey C."/>
            <person name="LaButti K."/>
            <person name="Lindquist E.A."/>
            <person name="Lipzen A."/>
            <person name="Lundell T."/>
            <person name="Morin E."/>
            <person name="Murat C."/>
            <person name="Sun H."/>
            <person name="Tunlid A."/>
            <person name="Henrissat B."/>
            <person name="Grigoriev I.V."/>
            <person name="Hibbett D.S."/>
            <person name="Martin F."/>
            <person name="Nordberg H.P."/>
            <person name="Cantor M.N."/>
            <person name="Hua S.X."/>
        </authorList>
    </citation>
    <scope>NUCLEOTIDE SEQUENCE [LARGE SCALE GENOMIC DNA]</scope>
    <source>
        <strain evidence="3 4">LaAM-08-1</strain>
    </source>
</reference>
<dbReference type="OrthoDB" id="3071249at2759"/>
<dbReference type="Proteomes" id="UP000054477">
    <property type="component" value="Unassembled WGS sequence"/>
</dbReference>
<reference evidence="4" key="2">
    <citation type="submission" date="2015-01" db="EMBL/GenBank/DDBJ databases">
        <title>Evolutionary Origins and Diversification of the Mycorrhizal Mutualists.</title>
        <authorList>
            <consortium name="DOE Joint Genome Institute"/>
            <consortium name="Mycorrhizal Genomics Consortium"/>
            <person name="Kohler A."/>
            <person name="Kuo A."/>
            <person name="Nagy L.G."/>
            <person name="Floudas D."/>
            <person name="Copeland A."/>
            <person name="Barry K.W."/>
            <person name="Cichocki N."/>
            <person name="Veneault-Fourrey C."/>
            <person name="LaButti K."/>
            <person name="Lindquist E.A."/>
            <person name="Lipzen A."/>
            <person name="Lundell T."/>
            <person name="Morin E."/>
            <person name="Murat C."/>
            <person name="Riley R."/>
            <person name="Ohm R."/>
            <person name="Sun H."/>
            <person name="Tunlid A."/>
            <person name="Henrissat B."/>
            <person name="Grigoriev I.V."/>
            <person name="Hibbett D.S."/>
            <person name="Martin F."/>
        </authorList>
    </citation>
    <scope>NUCLEOTIDE SEQUENCE [LARGE SCALE GENOMIC DNA]</scope>
    <source>
        <strain evidence="4">LaAM-08-1</strain>
    </source>
</reference>
<accession>A0A0C9XHW5</accession>
<keyword evidence="4" id="KW-1185">Reference proteome</keyword>
<dbReference type="AlphaFoldDB" id="A0A0C9XHW5"/>
<gene>
    <name evidence="3" type="ORF">K443DRAFT_4505</name>
</gene>
<protein>
    <submittedName>
        <fullName evidence="3">Uncharacterized protein</fullName>
    </submittedName>
</protein>
<feature type="compositionally biased region" description="Low complexity" evidence="2">
    <location>
        <begin position="620"/>
        <end position="636"/>
    </location>
</feature>
<evidence type="ECO:0000256" key="1">
    <source>
        <dbReference type="SAM" id="Coils"/>
    </source>
</evidence>
<name>A0A0C9XHW5_9AGAR</name>
<dbReference type="HOGENOM" id="CLU_369208_0_0_1"/>
<evidence type="ECO:0000256" key="2">
    <source>
        <dbReference type="SAM" id="MobiDB-lite"/>
    </source>
</evidence>
<feature type="coiled-coil region" evidence="1">
    <location>
        <begin position="687"/>
        <end position="716"/>
    </location>
</feature>
<evidence type="ECO:0000313" key="4">
    <source>
        <dbReference type="Proteomes" id="UP000054477"/>
    </source>
</evidence>
<feature type="compositionally biased region" description="Basic and acidic residues" evidence="2">
    <location>
        <begin position="549"/>
        <end position="558"/>
    </location>
</feature>
<feature type="compositionally biased region" description="Polar residues" evidence="2">
    <location>
        <begin position="588"/>
        <end position="619"/>
    </location>
</feature>
<sequence length="728" mass="83061">MNLFRPSKSPPPLDLPRKLTLPSGESFNHCSLKHFSNKGSYRSCPRYVYFFEIAHFGPPSFCEKQGHTVVGYGFIGDIYWDLAANPARLFIRHKDKWVPWSALQPPTHPIFLDRCLWGTTDPSLDPQGRFGFGWFRLDTLHRKGILLIKFSHHFSLLAEGFTKALCNKEGQSARFWADPQTHKWISWSFSEETEDGKNTAVSGSSPLPVKNRPLTLESDNASSSSVDNLSKQVKFYENLWIDAERRQKEFEIRFRNERVARIQDRRVHEEMLMDQSIRYKEEIAAQNETFQKIVDELVQKASQPEPSRTGPRLNPDSWRNANQTADWLKSSVRTCFLSDKADSDIYSYDPPPREDSGIGQLKGTKPSRHVYFHTMRGYGPPDNNIGLPGDIYWDLTSFDRYVLWTHNLEKWVVWNWSDTKPTKTQFELVWHPFVKGRYLWGTPSQKLGWRSPIWLTRNCSEPISHFDYQDHQDPQMLLKGIFNEERSAPEGPVSALNQVRMNVEENRRKLLLENASKKGRLFHPPPDDQLPPRADQARPFKPRKRSENHRRSSSERDPSWTPTGSAAKRRRMSGADVQTATPRRKTLPTPSSASVSQSPTISTAQAPQQIVNGDQSSGQSLRASSLLATQTSSTPAGPSHQTAPERESGVADPDLDDFFDAAYAKAVKVFQEMMQSEKKQLKIAVLAHSAENKRRRIEAEEDAKKARAEATAAKEKLGQIHGLLADKI</sequence>
<feature type="region of interest" description="Disordered" evidence="2">
    <location>
        <begin position="300"/>
        <end position="319"/>
    </location>
</feature>
<dbReference type="EMBL" id="KN838568">
    <property type="protein sequence ID" value="KIK04526.1"/>
    <property type="molecule type" value="Genomic_DNA"/>
</dbReference>
<feature type="region of interest" description="Disordered" evidence="2">
    <location>
        <begin position="195"/>
        <end position="223"/>
    </location>
</feature>
<evidence type="ECO:0000313" key="3">
    <source>
        <dbReference type="EMBL" id="KIK04526.1"/>
    </source>
</evidence>
<keyword evidence="1" id="KW-0175">Coiled coil</keyword>
<proteinExistence type="predicted"/>
<feature type="region of interest" description="Disordered" evidence="2">
    <location>
        <begin position="514"/>
        <end position="654"/>
    </location>
</feature>